<protein>
    <submittedName>
        <fullName evidence="2">Glyoxalase</fullName>
    </submittedName>
</protein>
<proteinExistence type="predicted"/>
<dbReference type="Proteomes" id="UP000030002">
    <property type="component" value="Unassembled WGS sequence"/>
</dbReference>
<dbReference type="AlphaFoldDB" id="A0A0A0JF46"/>
<dbReference type="STRING" id="1385520.N802_12770"/>
<dbReference type="InterPro" id="IPR041581">
    <property type="entry name" value="Glyoxalase_6"/>
</dbReference>
<keyword evidence="3" id="KW-1185">Reference proteome</keyword>
<feature type="domain" description="Glyoxalase-like" evidence="1">
    <location>
        <begin position="1"/>
        <end position="138"/>
    </location>
</feature>
<dbReference type="EMBL" id="AVPJ01000002">
    <property type="protein sequence ID" value="KGN34236.1"/>
    <property type="molecule type" value="Genomic_DNA"/>
</dbReference>
<dbReference type="PANTHER" id="PTHR35908:SF1">
    <property type="entry name" value="CONSERVED PROTEIN"/>
    <property type="match status" value="1"/>
</dbReference>
<name>A0A0A0JF46_9MICO</name>
<evidence type="ECO:0000259" key="1">
    <source>
        <dbReference type="Pfam" id="PF18029"/>
    </source>
</evidence>
<gene>
    <name evidence="2" type="ORF">N802_12770</name>
</gene>
<dbReference type="InterPro" id="IPR029068">
    <property type="entry name" value="Glyas_Bleomycin-R_OHBP_Dase"/>
</dbReference>
<reference evidence="2 3" key="1">
    <citation type="submission" date="2013-08" db="EMBL/GenBank/DDBJ databases">
        <title>The genome sequence of Knoellia sinensis.</title>
        <authorList>
            <person name="Zhu W."/>
            <person name="Wang G."/>
        </authorList>
    </citation>
    <scope>NUCLEOTIDE SEQUENCE [LARGE SCALE GENOMIC DNA]</scope>
    <source>
        <strain evidence="2 3">KCTC 19936</strain>
    </source>
</reference>
<dbReference type="eggNOG" id="COG0346">
    <property type="taxonomic scope" value="Bacteria"/>
</dbReference>
<organism evidence="2 3">
    <name type="scientific">Knoellia sinensis KCTC 19936</name>
    <dbReference type="NCBI Taxonomy" id="1385520"/>
    <lineage>
        <taxon>Bacteria</taxon>
        <taxon>Bacillati</taxon>
        <taxon>Actinomycetota</taxon>
        <taxon>Actinomycetes</taxon>
        <taxon>Micrococcales</taxon>
        <taxon>Intrasporangiaceae</taxon>
        <taxon>Knoellia</taxon>
    </lineage>
</organism>
<dbReference type="Gene3D" id="3.10.180.10">
    <property type="entry name" value="2,3-Dihydroxybiphenyl 1,2-Dioxygenase, domain 1"/>
    <property type="match status" value="1"/>
</dbReference>
<comment type="caution">
    <text evidence="2">The sequence shown here is derived from an EMBL/GenBank/DDBJ whole genome shotgun (WGS) entry which is preliminary data.</text>
</comment>
<sequence length="139" mass="15403">MTFDCVDAQVVATFWCRALGYVEAPPPTGWSDWPSFLRDHDVPEEEWGDGAAIRPATGEGPTISFLKVPEPKSVKNRVHLDVKVSGGRHVDQELRLTRIRAKESDLVAHGATTQREDVVDGHLDHLVMTDPEGNEFCIA</sequence>
<accession>A0A0A0JF46</accession>
<evidence type="ECO:0000313" key="3">
    <source>
        <dbReference type="Proteomes" id="UP000030002"/>
    </source>
</evidence>
<dbReference type="Pfam" id="PF18029">
    <property type="entry name" value="Glyoxalase_6"/>
    <property type="match status" value="1"/>
</dbReference>
<evidence type="ECO:0000313" key="2">
    <source>
        <dbReference type="EMBL" id="KGN34236.1"/>
    </source>
</evidence>
<dbReference type="SUPFAM" id="SSF54593">
    <property type="entry name" value="Glyoxalase/Bleomycin resistance protein/Dihydroxybiphenyl dioxygenase"/>
    <property type="match status" value="1"/>
</dbReference>
<dbReference type="PANTHER" id="PTHR35908">
    <property type="entry name" value="HYPOTHETICAL FUSION PROTEIN"/>
    <property type="match status" value="1"/>
</dbReference>